<dbReference type="RefSeq" id="WP_092026140.1">
    <property type="nucleotide sequence ID" value="NZ_FOUE01000006.1"/>
</dbReference>
<evidence type="ECO:0000313" key="2">
    <source>
        <dbReference type="EMBL" id="SFM71464.1"/>
    </source>
</evidence>
<dbReference type="SMART" id="SM00671">
    <property type="entry name" value="SEL1"/>
    <property type="match status" value="2"/>
</dbReference>
<dbReference type="InterPro" id="IPR011990">
    <property type="entry name" value="TPR-like_helical_dom_sf"/>
</dbReference>
<evidence type="ECO:0000313" key="3">
    <source>
        <dbReference type="Proteomes" id="UP000198519"/>
    </source>
</evidence>
<dbReference type="Proteomes" id="UP000198519">
    <property type="component" value="Unassembled WGS sequence"/>
</dbReference>
<dbReference type="Pfam" id="PF08238">
    <property type="entry name" value="Sel1"/>
    <property type="match status" value="2"/>
</dbReference>
<accession>A0A1I4T3Y1</accession>
<keyword evidence="3" id="KW-1185">Reference proteome</keyword>
<name>A0A1I4T3Y1_9GAMM</name>
<dbReference type="EMBL" id="FOUE01000006">
    <property type="protein sequence ID" value="SFM71464.1"/>
    <property type="molecule type" value="Genomic_DNA"/>
</dbReference>
<dbReference type="OrthoDB" id="5365194at2"/>
<feature type="signal peptide" evidence="1">
    <location>
        <begin position="1"/>
        <end position="26"/>
    </location>
</feature>
<dbReference type="Gene3D" id="1.25.40.10">
    <property type="entry name" value="Tetratricopeptide repeat domain"/>
    <property type="match status" value="1"/>
</dbReference>
<reference evidence="3" key="1">
    <citation type="submission" date="2016-10" db="EMBL/GenBank/DDBJ databases">
        <authorList>
            <person name="Varghese N."/>
            <person name="Submissions S."/>
        </authorList>
    </citation>
    <scope>NUCLEOTIDE SEQUENCE [LARGE SCALE GENOMIC DNA]</scope>
    <source>
        <strain evidence="3">CGMCC 1.7061</strain>
    </source>
</reference>
<organism evidence="2 3">
    <name type="scientific">Marinobacter zhejiangensis</name>
    <dbReference type="NCBI Taxonomy" id="488535"/>
    <lineage>
        <taxon>Bacteria</taxon>
        <taxon>Pseudomonadati</taxon>
        <taxon>Pseudomonadota</taxon>
        <taxon>Gammaproteobacteria</taxon>
        <taxon>Pseudomonadales</taxon>
        <taxon>Marinobacteraceae</taxon>
        <taxon>Marinobacter</taxon>
    </lineage>
</organism>
<keyword evidence="1" id="KW-0732">Signal</keyword>
<dbReference type="SUPFAM" id="SSF81901">
    <property type="entry name" value="HCP-like"/>
    <property type="match status" value="1"/>
</dbReference>
<feature type="chain" id="PRO_5011699326" evidence="1">
    <location>
        <begin position="27"/>
        <end position="176"/>
    </location>
</feature>
<dbReference type="InterPro" id="IPR006597">
    <property type="entry name" value="Sel1-like"/>
</dbReference>
<proteinExistence type="predicted"/>
<dbReference type="AlphaFoldDB" id="A0A1I4T3Y1"/>
<dbReference type="STRING" id="488535.SAMN04487963_3486"/>
<evidence type="ECO:0000256" key="1">
    <source>
        <dbReference type="SAM" id="SignalP"/>
    </source>
</evidence>
<gene>
    <name evidence="2" type="ORF">SAMN04487963_3486</name>
</gene>
<protein>
    <submittedName>
        <fullName evidence="2">Sel1 repeat-containing protein</fullName>
    </submittedName>
</protein>
<sequence>MRRQNAQAVLSVIVWLALAIPGPATWAGETSDLAYGSFVDSDSRLKCLYGYAAEKTGDHRSAMLIFEDCIERWNDVYSMIWLAQMYETGVAVPQDLQKSTALLKRGAEQQDEAGYASLARLHYGVALYEGVGTELDREQGIRYLRLAAEEGVTEACDYLTEQGLDCPQPGEPDTTQ</sequence>